<dbReference type="EMBL" id="JAXAVX010000004">
    <property type="protein sequence ID" value="MDX8152098.1"/>
    <property type="molecule type" value="Genomic_DNA"/>
</dbReference>
<feature type="region of interest" description="Disordered" evidence="1">
    <location>
        <begin position="61"/>
        <end position="102"/>
    </location>
</feature>
<organism evidence="2 3">
    <name type="scientific">Patulibacter brassicae</name>
    <dbReference type="NCBI Taxonomy" id="1705717"/>
    <lineage>
        <taxon>Bacteria</taxon>
        <taxon>Bacillati</taxon>
        <taxon>Actinomycetota</taxon>
        <taxon>Thermoleophilia</taxon>
        <taxon>Solirubrobacterales</taxon>
        <taxon>Patulibacteraceae</taxon>
        <taxon>Patulibacter</taxon>
    </lineage>
</organism>
<comment type="caution">
    <text evidence="2">The sequence shown here is derived from an EMBL/GenBank/DDBJ whole genome shotgun (WGS) entry which is preliminary data.</text>
</comment>
<evidence type="ECO:0000256" key="1">
    <source>
        <dbReference type="SAM" id="MobiDB-lite"/>
    </source>
</evidence>
<sequence length="133" mass="14416">MTAALVVLTLLGGFFIGRGSRMSNGDVQQRLNQQVQADQVTLDQELNKQRTEMIAQRDRIVRRAETRARRDGRADGLRQGRSEGRAEGRAEGEAAGRAAGRAEGEVAGRAAGLQEGWSSGFDTGLCLSDTFYC</sequence>
<dbReference type="Proteomes" id="UP001277761">
    <property type="component" value="Unassembled WGS sequence"/>
</dbReference>
<keyword evidence="3" id="KW-1185">Reference proteome</keyword>
<reference evidence="2 3" key="1">
    <citation type="submission" date="2023-11" db="EMBL/GenBank/DDBJ databases">
        <authorList>
            <person name="Xu M."/>
            <person name="Jiang T."/>
        </authorList>
    </citation>
    <scope>NUCLEOTIDE SEQUENCE [LARGE SCALE GENOMIC DNA]</scope>
    <source>
        <strain evidence="2 3">SD</strain>
    </source>
</reference>
<protein>
    <submittedName>
        <fullName evidence="2">Uncharacterized protein</fullName>
    </submittedName>
</protein>
<dbReference type="RefSeq" id="WP_319954253.1">
    <property type="nucleotide sequence ID" value="NZ_JAXAVX010000004.1"/>
</dbReference>
<name>A0ABU4VJW2_9ACTN</name>
<gene>
    <name evidence="2" type="ORF">SK069_10875</name>
</gene>
<accession>A0ABU4VJW2</accession>
<evidence type="ECO:0000313" key="3">
    <source>
        <dbReference type="Proteomes" id="UP001277761"/>
    </source>
</evidence>
<proteinExistence type="predicted"/>
<evidence type="ECO:0000313" key="2">
    <source>
        <dbReference type="EMBL" id="MDX8152098.1"/>
    </source>
</evidence>